<proteinExistence type="predicted"/>
<protein>
    <submittedName>
        <fullName evidence="2">Uncharacterized protein</fullName>
    </submittedName>
</protein>
<evidence type="ECO:0000313" key="2">
    <source>
        <dbReference type="EMBL" id="SHJ01483.1"/>
    </source>
</evidence>
<keyword evidence="3" id="KW-1185">Reference proteome</keyword>
<reference evidence="2 3" key="1">
    <citation type="submission" date="2016-11" db="EMBL/GenBank/DDBJ databases">
        <authorList>
            <person name="Jaros S."/>
            <person name="Januszkiewicz K."/>
            <person name="Wedrychowicz H."/>
        </authorList>
    </citation>
    <scope>NUCLEOTIDE SEQUENCE [LARGE SCALE GENOMIC DNA]</scope>
    <source>
        <strain evidence="2 3">DSM 15970</strain>
    </source>
</reference>
<sequence length="125" mass="13847">MRIIITTFCLIMTFVISGAVHINAAAGNSREMELQESLDHSITDTLETLFVNKSYEIQDADELMADFCAGFCAGQNSNADITVNLIGANYDEGLVFIEVIADFSYQNNNKGKVRCRKAVLLEEEI</sequence>
<organism evidence="2 3">
    <name type="scientific">Parasporobacterium paucivorans DSM 15970</name>
    <dbReference type="NCBI Taxonomy" id="1122934"/>
    <lineage>
        <taxon>Bacteria</taxon>
        <taxon>Bacillati</taxon>
        <taxon>Bacillota</taxon>
        <taxon>Clostridia</taxon>
        <taxon>Lachnospirales</taxon>
        <taxon>Lachnospiraceae</taxon>
        <taxon>Parasporobacterium</taxon>
    </lineage>
</organism>
<feature type="chain" id="PRO_5013110501" evidence="1">
    <location>
        <begin position="25"/>
        <end position="125"/>
    </location>
</feature>
<gene>
    <name evidence="2" type="ORF">SAMN02745691_01208</name>
</gene>
<accession>A0A1M6FUZ3</accession>
<evidence type="ECO:0000256" key="1">
    <source>
        <dbReference type="SAM" id="SignalP"/>
    </source>
</evidence>
<evidence type="ECO:0000313" key="3">
    <source>
        <dbReference type="Proteomes" id="UP000184342"/>
    </source>
</evidence>
<feature type="signal peptide" evidence="1">
    <location>
        <begin position="1"/>
        <end position="24"/>
    </location>
</feature>
<name>A0A1M6FUZ3_9FIRM</name>
<keyword evidence="1" id="KW-0732">Signal</keyword>
<dbReference type="OrthoDB" id="9977990at2"/>
<dbReference type="EMBL" id="FQYT01000010">
    <property type="protein sequence ID" value="SHJ01483.1"/>
    <property type="molecule type" value="Genomic_DNA"/>
</dbReference>
<dbReference type="Proteomes" id="UP000184342">
    <property type="component" value="Unassembled WGS sequence"/>
</dbReference>
<dbReference type="STRING" id="1122934.SAMN02745691_01208"/>
<dbReference type="AlphaFoldDB" id="A0A1M6FUZ3"/>